<comment type="subcellular location">
    <subcellularLocation>
        <location evidence="1">Cell membrane</location>
        <topology evidence="1">Multi-pass membrane protein</topology>
    </subcellularLocation>
</comment>
<feature type="transmembrane region" description="Helical" evidence="6">
    <location>
        <begin position="138"/>
        <end position="157"/>
    </location>
</feature>
<evidence type="ECO:0000256" key="3">
    <source>
        <dbReference type="ARBA" id="ARBA00022692"/>
    </source>
</evidence>
<comment type="caution">
    <text evidence="7">The sequence shown here is derived from an EMBL/GenBank/DDBJ whole genome shotgun (WGS) entry which is preliminary data.</text>
</comment>
<keyword evidence="2" id="KW-1003">Cell membrane</keyword>
<feature type="transmembrane region" description="Helical" evidence="6">
    <location>
        <begin position="37"/>
        <end position="65"/>
    </location>
</feature>
<dbReference type="InterPro" id="IPR050833">
    <property type="entry name" value="Poly_Biosynth_Transport"/>
</dbReference>
<protein>
    <submittedName>
        <fullName evidence="7">Uncharacterized protein</fullName>
    </submittedName>
</protein>
<evidence type="ECO:0000256" key="2">
    <source>
        <dbReference type="ARBA" id="ARBA00022475"/>
    </source>
</evidence>
<evidence type="ECO:0000256" key="4">
    <source>
        <dbReference type="ARBA" id="ARBA00022989"/>
    </source>
</evidence>
<feature type="transmembrane region" description="Helical" evidence="6">
    <location>
        <begin position="284"/>
        <end position="305"/>
    </location>
</feature>
<feature type="transmembrane region" description="Helical" evidence="6">
    <location>
        <begin position="311"/>
        <end position="332"/>
    </location>
</feature>
<gene>
    <name evidence="7" type="ORF">ERX46_11000</name>
</gene>
<feature type="transmembrane region" description="Helical" evidence="6">
    <location>
        <begin position="77"/>
        <end position="100"/>
    </location>
</feature>
<feature type="transmembrane region" description="Helical" evidence="6">
    <location>
        <begin position="219"/>
        <end position="238"/>
    </location>
</feature>
<feature type="transmembrane region" description="Helical" evidence="6">
    <location>
        <begin position="163"/>
        <end position="183"/>
    </location>
</feature>
<name>A0A4Q4KKP7_9FLAO</name>
<dbReference type="AlphaFoldDB" id="A0A4Q4KKP7"/>
<reference evidence="7 8" key="1">
    <citation type="submission" date="2019-02" db="EMBL/GenBank/DDBJ databases">
        <title>Genome sequence of the sea-ice species Brumimicrobium glaciale.</title>
        <authorList>
            <person name="Bowman J.P."/>
        </authorList>
    </citation>
    <scope>NUCLEOTIDE SEQUENCE [LARGE SCALE GENOMIC DNA]</scope>
    <source>
        <strain evidence="7 8">IC156</strain>
    </source>
</reference>
<evidence type="ECO:0000256" key="5">
    <source>
        <dbReference type="ARBA" id="ARBA00023136"/>
    </source>
</evidence>
<dbReference type="EMBL" id="SETE01000004">
    <property type="protein sequence ID" value="RYM33460.1"/>
    <property type="molecule type" value="Genomic_DNA"/>
</dbReference>
<keyword evidence="4 6" id="KW-1133">Transmembrane helix</keyword>
<keyword evidence="3 6" id="KW-0812">Transmembrane</keyword>
<proteinExistence type="predicted"/>
<sequence length="424" mass="47789">MLKSIFKTGLSKVLSLLIALIIGIVISRVYGTEGKGLITLLILIPTMISLYAGFSLGEGFLYFIGNSKVSKNNFDKLLIKITVLFSILLIITFFASYYLLVNYEYYIFPQILLMISLFLGNILKFSLKAVLNFKRFNLIQILDPIIILIGLIIILILKTDLKLLLWGYLLSNIIQNIILYYSVKNKLITSTTDTKVNQIFKYSYKVHFFGIMNFTEAKFDVLLIGYIINISAVGIYSVAISITLIFQTVIQTSISTVLYPMLVKSLPDKRIKITKEYFKISSTLSIFFLITIILFGKYIITILYGDAFAEAYIPMLILIIGAIAKSPTACINSYFKAIGKPSELYKTSIVSLSTNIILCIITIPTMGIIGAAISSSVSYFLYGIIMLNKFKRDTKTTYIEMIVLNKKDIRNLVLLVKKINPRNG</sequence>
<dbReference type="Proteomes" id="UP000293952">
    <property type="component" value="Unassembled WGS sequence"/>
</dbReference>
<evidence type="ECO:0000313" key="8">
    <source>
        <dbReference type="Proteomes" id="UP000293952"/>
    </source>
</evidence>
<evidence type="ECO:0000256" key="6">
    <source>
        <dbReference type="SAM" id="Phobius"/>
    </source>
</evidence>
<feature type="transmembrane region" description="Helical" evidence="6">
    <location>
        <begin position="12"/>
        <end position="31"/>
    </location>
</feature>
<feature type="transmembrane region" description="Helical" evidence="6">
    <location>
        <begin position="369"/>
        <end position="387"/>
    </location>
</feature>
<evidence type="ECO:0000313" key="7">
    <source>
        <dbReference type="EMBL" id="RYM33460.1"/>
    </source>
</evidence>
<dbReference type="Pfam" id="PF13440">
    <property type="entry name" value="Polysacc_synt_3"/>
    <property type="match status" value="1"/>
</dbReference>
<dbReference type="PANTHER" id="PTHR30250">
    <property type="entry name" value="PST FAMILY PREDICTED COLANIC ACID TRANSPORTER"/>
    <property type="match status" value="1"/>
</dbReference>
<organism evidence="7 8">
    <name type="scientific">Brumimicrobium glaciale</name>
    <dbReference type="NCBI Taxonomy" id="200475"/>
    <lineage>
        <taxon>Bacteria</taxon>
        <taxon>Pseudomonadati</taxon>
        <taxon>Bacteroidota</taxon>
        <taxon>Flavobacteriia</taxon>
        <taxon>Flavobacteriales</taxon>
        <taxon>Crocinitomicaceae</taxon>
        <taxon>Brumimicrobium</taxon>
    </lineage>
</organism>
<feature type="transmembrane region" description="Helical" evidence="6">
    <location>
        <begin position="106"/>
        <end position="126"/>
    </location>
</feature>
<dbReference type="PANTHER" id="PTHR30250:SF11">
    <property type="entry name" value="O-ANTIGEN TRANSPORTER-RELATED"/>
    <property type="match status" value="1"/>
</dbReference>
<feature type="transmembrane region" description="Helical" evidence="6">
    <location>
        <begin position="244"/>
        <end position="263"/>
    </location>
</feature>
<keyword evidence="5 6" id="KW-0472">Membrane</keyword>
<accession>A0A4Q4KKP7</accession>
<dbReference type="RefSeq" id="WP_130093920.1">
    <property type="nucleotide sequence ID" value="NZ_SETE01000004.1"/>
</dbReference>
<dbReference type="GO" id="GO:0005886">
    <property type="term" value="C:plasma membrane"/>
    <property type="evidence" value="ECO:0007669"/>
    <property type="project" value="UniProtKB-SubCell"/>
</dbReference>
<feature type="transmembrane region" description="Helical" evidence="6">
    <location>
        <begin position="344"/>
        <end position="363"/>
    </location>
</feature>
<evidence type="ECO:0000256" key="1">
    <source>
        <dbReference type="ARBA" id="ARBA00004651"/>
    </source>
</evidence>
<keyword evidence="8" id="KW-1185">Reference proteome</keyword>